<protein>
    <submittedName>
        <fullName evidence="3">Phytanoyl-CoA dioxygenase family protein</fullName>
    </submittedName>
</protein>
<keyword evidence="4" id="KW-1185">Reference proteome</keyword>
<dbReference type="Gene3D" id="2.60.120.620">
    <property type="entry name" value="q2cbj1_9rhob like domain"/>
    <property type="match status" value="1"/>
</dbReference>
<dbReference type="PANTHER" id="PTHR20883">
    <property type="entry name" value="PHYTANOYL-COA DIOXYGENASE DOMAIN CONTAINING 1"/>
    <property type="match status" value="1"/>
</dbReference>
<organism evidence="3 4">
    <name type="scientific">Mycobacterium vicinigordonae</name>
    <dbReference type="NCBI Taxonomy" id="1719132"/>
    <lineage>
        <taxon>Bacteria</taxon>
        <taxon>Bacillati</taxon>
        <taxon>Actinomycetota</taxon>
        <taxon>Actinomycetes</taxon>
        <taxon>Mycobacteriales</taxon>
        <taxon>Mycobacteriaceae</taxon>
        <taxon>Mycobacterium</taxon>
    </lineage>
</organism>
<dbReference type="PANTHER" id="PTHR20883:SF15">
    <property type="entry name" value="PHYTANOYL-COA DIOXYGENASE DOMAIN-CONTAINING PROTEIN 1"/>
    <property type="match status" value="1"/>
</dbReference>
<keyword evidence="2" id="KW-0408">Iron</keyword>
<dbReference type="Pfam" id="PF05721">
    <property type="entry name" value="PhyH"/>
    <property type="match status" value="1"/>
</dbReference>
<reference evidence="3" key="1">
    <citation type="submission" date="2020-07" db="EMBL/GenBank/DDBJ databases">
        <title>Description of Mycobacterium gordonae subsp. intergordonae subsp.nov. and Mycobacterium gordonae subsp. gordonae subsp. nov.</title>
        <authorList>
            <person name="Huang H."/>
        </authorList>
    </citation>
    <scope>NUCLEOTIDE SEQUENCE [LARGE SCALE GENOMIC DNA]</scope>
    <source>
        <strain evidence="3">24T</strain>
    </source>
</reference>
<proteinExistence type="predicted"/>
<keyword evidence="3" id="KW-0560">Oxidoreductase</keyword>
<dbReference type="EMBL" id="CP059165">
    <property type="protein sequence ID" value="QLL07771.1"/>
    <property type="molecule type" value="Genomic_DNA"/>
</dbReference>
<dbReference type="GO" id="GO:0005506">
    <property type="term" value="F:iron ion binding"/>
    <property type="evidence" value="ECO:0007669"/>
    <property type="project" value="UniProtKB-ARBA"/>
</dbReference>
<dbReference type="KEGG" id="mgor:H0P51_01810"/>
<name>A0A7D6HQR0_9MYCO</name>
<dbReference type="InterPro" id="IPR008775">
    <property type="entry name" value="Phytyl_CoA_dOase-like"/>
</dbReference>
<dbReference type="Proteomes" id="UP000510682">
    <property type="component" value="Chromosome"/>
</dbReference>
<gene>
    <name evidence="3" type="ORF">H0P51_01810</name>
</gene>
<evidence type="ECO:0000313" key="3">
    <source>
        <dbReference type="EMBL" id="QLL07771.1"/>
    </source>
</evidence>
<accession>A0A7D6HQR0</accession>
<reference evidence="3" key="2">
    <citation type="submission" date="2020-07" db="EMBL/GenBank/DDBJ databases">
        <authorList>
            <person name="Yu X."/>
        </authorList>
    </citation>
    <scope>NUCLEOTIDE SEQUENCE [LARGE SCALE GENOMIC DNA]</scope>
    <source>
        <strain evidence="3">24T</strain>
    </source>
</reference>
<keyword evidence="3" id="KW-0223">Dioxygenase</keyword>
<sequence>MSSSLAQLRSQGYVVLHDVLSAREVELIRDEMAPLLASAPFGRNDFEGLRSQRVYAVLAKAPSTAVLATHPDLAALLDQLLHPAYLLSAHIVINVHPGETAQALHPDDGHCALPRPRQHLGVSAVWALDDFTATNGATEILPGSHLWGGEAPDEFDSRIRKIEMSAGSAVVFLGTTYHRGGANVSDTTRLGITTQFCEPWIRPIETMTLAVPPAVAAQYPTRVQALLGYGLYPPFIGYVDGRDPRRLVEATATQLATKSAAGHGQSAGHDAG</sequence>
<dbReference type="GO" id="GO:0016706">
    <property type="term" value="F:2-oxoglutarate-dependent dioxygenase activity"/>
    <property type="evidence" value="ECO:0007669"/>
    <property type="project" value="UniProtKB-ARBA"/>
</dbReference>
<evidence type="ECO:0000256" key="1">
    <source>
        <dbReference type="ARBA" id="ARBA00022723"/>
    </source>
</evidence>
<keyword evidence="1" id="KW-0479">Metal-binding</keyword>
<dbReference type="RefSeq" id="WP_180916372.1">
    <property type="nucleotide sequence ID" value="NZ_CP059165.1"/>
</dbReference>
<dbReference type="AlphaFoldDB" id="A0A7D6HQR0"/>
<dbReference type="SUPFAM" id="SSF51197">
    <property type="entry name" value="Clavaminate synthase-like"/>
    <property type="match status" value="1"/>
</dbReference>
<evidence type="ECO:0000256" key="2">
    <source>
        <dbReference type="ARBA" id="ARBA00023004"/>
    </source>
</evidence>
<evidence type="ECO:0000313" key="4">
    <source>
        <dbReference type="Proteomes" id="UP000510682"/>
    </source>
</evidence>